<organism evidence="2 3">
    <name type="scientific">Brevibacterium otitidis</name>
    <dbReference type="NCBI Taxonomy" id="53364"/>
    <lineage>
        <taxon>Bacteria</taxon>
        <taxon>Bacillati</taxon>
        <taxon>Actinomycetota</taxon>
        <taxon>Actinomycetes</taxon>
        <taxon>Micrococcales</taxon>
        <taxon>Brevibacteriaceae</taxon>
        <taxon>Brevibacterium</taxon>
    </lineage>
</organism>
<keyword evidence="3" id="KW-1185">Reference proteome</keyword>
<dbReference type="Proteomes" id="UP001589707">
    <property type="component" value="Unassembled WGS sequence"/>
</dbReference>
<dbReference type="PANTHER" id="PTHR34614">
    <property type="match status" value="1"/>
</dbReference>
<dbReference type="RefSeq" id="WP_376841370.1">
    <property type="nucleotide sequence ID" value="NZ_JBHMAU010000094.1"/>
</dbReference>
<evidence type="ECO:0000313" key="3">
    <source>
        <dbReference type="Proteomes" id="UP001589707"/>
    </source>
</evidence>
<comment type="caution">
    <text evidence="2">The sequence shown here is derived from an EMBL/GenBank/DDBJ whole genome shotgun (WGS) entry which is preliminary data.</text>
</comment>
<dbReference type="Pfam" id="PF01609">
    <property type="entry name" value="DDE_Tnp_1"/>
    <property type="match status" value="1"/>
</dbReference>
<accession>A0ABV5X6R8</accession>
<dbReference type="InterPro" id="IPR012337">
    <property type="entry name" value="RNaseH-like_sf"/>
</dbReference>
<dbReference type="EMBL" id="JBHMAU010000094">
    <property type="protein sequence ID" value="MFB9777422.1"/>
    <property type="molecule type" value="Genomic_DNA"/>
</dbReference>
<protein>
    <submittedName>
        <fullName evidence="2">IS1634 family transposase</fullName>
    </submittedName>
</protein>
<proteinExistence type="predicted"/>
<evidence type="ECO:0000313" key="2">
    <source>
        <dbReference type="EMBL" id="MFB9777422.1"/>
    </source>
</evidence>
<evidence type="ECO:0000259" key="1">
    <source>
        <dbReference type="Pfam" id="PF01609"/>
    </source>
</evidence>
<gene>
    <name evidence="2" type="ORF">ACFFN1_13605</name>
</gene>
<sequence length="393" mass="43803">DLVAARIIHPGSKFESIETLAEVGVQSASYATIKRCLPRYATEEFRDAITHALATHAGIGPGVLVLYDVTTLYFETDQADDLRTPGFSKERRLEPQITVGMLTDAGGLPLSIGAFEGNRAETQTMLPMIQSLAQAYNLDDITVVADAGMFSAANKKAIVDAGLGYILGTKERRIPYPVQQWRDTHPGQDYTDGQIWSFADRSGRGPDGTPHAVTYYQYSWDRARRSRRGIDEQLAKAERAVAGKAAVKRNRYVNLKAPKKTVNYELADKHRALAGIKGYETNRVDLTAEQVIDAYRQLFKIEKSFRMAKSDLRARPIYHRKQDSIDAHLTIVMSAMACGHILEQATDLSLKRLVRTLKKYRSFTLDVAGHTIHATTPVPHNVQTIIQHLPKPD</sequence>
<name>A0ABV5X6R8_9MICO</name>
<dbReference type="NCBIfam" id="NF033559">
    <property type="entry name" value="transpos_IS1634"/>
    <property type="match status" value="1"/>
</dbReference>
<feature type="domain" description="Transposase IS4-like" evidence="1">
    <location>
        <begin position="64"/>
        <end position="335"/>
    </location>
</feature>
<dbReference type="InterPro" id="IPR002559">
    <property type="entry name" value="Transposase_11"/>
</dbReference>
<reference evidence="2 3" key="1">
    <citation type="submission" date="2024-09" db="EMBL/GenBank/DDBJ databases">
        <authorList>
            <person name="Sun Q."/>
            <person name="Mori K."/>
        </authorList>
    </citation>
    <scope>NUCLEOTIDE SEQUENCE [LARGE SCALE GENOMIC DNA]</scope>
    <source>
        <strain evidence="2 3">JCM 11683</strain>
    </source>
</reference>
<dbReference type="InterPro" id="IPR047654">
    <property type="entry name" value="IS1634_transpos"/>
</dbReference>
<feature type="non-terminal residue" evidence="2">
    <location>
        <position position="1"/>
    </location>
</feature>
<dbReference type="SUPFAM" id="SSF53098">
    <property type="entry name" value="Ribonuclease H-like"/>
    <property type="match status" value="1"/>
</dbReference>
<dbReference type="PANTHER" id="PTHR34614:SF2">
    <property type="entry name" value="TRANSPOSASE IS4-LIKE DOMAIN-CONTAINING PROTEIN"/>
    <property type="match status" value="1"/>
</dbReference>